<evidence type="ECO:0000313" key="1">
    <source>
        <dbReference type="EMBL" id="KAI4870862.1"/>
    </source>
</evidence>
<dbReference type="Proteomes" id="UP001497700">
    <property type="component" value="Unassembled WGS sequence"/>
</dbReference>
<sequence length="215" mass="24444">MMANIAPSTTLSDDQIDQLLKEAEVRLQAKQQSQNDKAVVAVPSKSDIVKVSKPEVSAPKATTSTSTKDNAKSEELSIRVPESRRSKKEMTTKTNAGPSWYNLPKTDLTPQLKKDLQLLRMRDVLDSKRFYRKDSSRPLVPEFSSVGTIIEGPTDFYNARLTKKERKRTLLEEVLETEDVTRKFKSKYGEIQDVKTSGKKGHYKKMMENRYGRKG</sequence>
<gene>
    <name evidence="1" type="ORF">F4820DRAFT_402167</name>
</gene>
<protein>
    <submittedName>
        <fullName evidence="1">Fcf2-domain-containing protein</fullName>
    </submittedName>
</protein>
<evidence type="ECO:0000313" key="2">
    <source>
        <dbReference type="Proteomes" id="UP001497700"/>
    </source>
</evidence>
<keyword evidence="2" id="KW-1185">Reference proteome</keyword>
<organism evidence="1 2">
    <name type="scientific">Hypoxylon rubiginosum</name>
    <dbReference type="NCBI Taxonomy" id="110542"/>
    <lineage>
        <taxon>Eukaryota</taxon>
        <taxon>Fungi</taxon>
        <taxon>Dikarya</taxon>
        <taxon>Ascomycota</taxon>
        <taxon>Pezizomycotina</taxon>
        <taxon>Sordariomycetes</taxon>
        <taxon>Xylariomycetidae</taxon>
        <taxon>Xylariales</taxon>
        <taxon>Hypoxylaceae</taxon>
        <taxon>Hypoxylon</taxon>
    </lineage>
</organism>
<proteinExistence type="predicted"/>
<accession>A0ACB9ZGI6</accession>
<name>A0ACB9ZGI6_9PEZI</name>
<comment type="caution">
    <text evidence="1">The sequence shown here is derived from an EMBL/GenBank/DDBJ whole genome shotgun (WGS) entry which is preliminary data.</text>
</comment>
<reference evidence="1 2" key="1">
    <citation type="journal article" date="2022" name="New Phytol.">
        <title>Ecological generalism drives hyperdiversity of secondary metabolite gene clusters in xylarialean endophytes.</title>
        <authorList>
            <person name="Franco M.E.E."/>
            <person name="Wisecaver J.H."/>
            <person name="Arnold A.E."/>
            <person name="Ju Y.M."/>
            <person name="Slot J.C."/>
            <person name="Ahrendt S."/>
            <person name="Moore L.P."/>
            <person name="Eastman K.E."/>
            <person name="Scott K."/>
            <person name="Konkel Z."/>
            <person name="Mondo S.J."/>
            <person name="Kuo A."/>
            <person name="Hayes R.D."/>
            <person name="Haridas S."/>
            <person name="Andreopoulos B."/>
            <person name="Riley R."/>
            <person name="LaButti K."/>
            <person name="Pangilinan J."/>
            <person name="Lipzen A."/>
            <person name="Amirebrahimi M."/>
            <person name="Yan J."/>
            <person name="Adam C."/>
            <person name="Keymanesh K."/>
            <person name="Ng V."/>
            <person name="Louie K."/>
            <person name="Northen T."/>
            <person name="Drula E."/>
            <person name="Henrissat B."/>
            <person name="Hsieh H.M."/>
            <person name="Youens-Clark K."/>
            <person name="Lutzoni F."/>
            <person name="Miadlikowska J."/>
            <person name="Eastwood D.C."/>
            <person name="Hamelin R.C."/>
            <person name="Grigoriev I.V."/>
            <person name="U'Ren J.M."/>
        </authorList>
    </citation>
    <scope>NUCLEOTIDE SEQUENCE [LARGE SCALE GENOMIC DNA]</scope>
    <source>
        <strain evidence="1 2">CBS 119005</strain>
    </source>
</reference>
<dbReference type="EMBL" id="MU393422">
    <property type="protein sequence ID" value="KAI4870862.1"/>
    <property type="molecule type" value="Genomic_DNA"/>
</dbReference>